<evidence type="ECO:0000259" key="4">
    <source>
        <dbReference type="PROSITE" id="PS51063"/>
    </source>
</evidence>
<keyword evidence="2" id="KW-0238">DNA-binding</keyword>
<dbReference type="RefSeq" id="WP_075571411.1">
    <property type="nucleotide sequence ID" value="NZ_MSDO01000028.1"/>
</dbReference>
<dbReference type="PROSITE" id="PS51063">
    <property type="entry name" value="HTH_CRP_2"/>
    <property type="match status" value="1"/>
</dbReference>
<evidence type="ECO:0000313" key="6">
    <source>
        <dbReference type="Proteomes" id="UP000186878"/>
    </source>
</evidence>
<dbReference type="Proteomes" id="UP000186878">
    <property type="component" value="Unassembled WGS sequence"/>
</dbReference>
<gene>
    <name evidence="5" type="ORF">BTW07_17230</name>
</gene>
<evidence type="ECO:0000256" key="1">
    <source>
        <dbReference type="ARBA" id="ARBA00023015"/>
    </source>
</evidence>
<dbReference type="PANTHER" id="PTHR24567:SF74">
    <property type="entry name" value="HTH-TYPE TRANSCRIPTIONAL REGULATOR ARCR"/>
    <property type="match status" value="1"/>
</dbReference>
<dbReference type="SUPFAM" id="SSF51206">
    <property type="entry name" value="cAMP-binding domain-like"/>
    <property type="match status" value="1"/>
</dbReference>
<dbReference type="InterPro" id="IPR036388">
    <property type="entry name" value="WH-like_DNA-bd_sf"/>
</dbReference>
<organism evidence="5 6">
    <name type="scientific">Salinicola socius</name>
    <dbReference type="NCBI Taxonomy" id="404433"/>
    <lineage>
        <taxon>Bacteria</taxon>
        <taxon>Pseudomonadati</taxon>
        <taxon>Pseudomonadota</taxon>
        <taxon>Gammaproteobacteria</taxon>
        <taxon>Oceanospirillales</taxon>
        <taxon>Halomonadaceae</taxon>
        <taxon>Salinicola</taxon>
    </lineage>
</organism>
<dbReference type="GO" id="GO:0003700">
    <property type="term" value="F:DNA-binding transcription factor activity"/>
    <property type="evidence" value="ECO:0007669"/>
    <property type="project" value="TreeGrafter"/>
</dbReference>
<dbReference type="EMBL" id="MSDO01000028">
    <property type="protein sequence ID" value="OLO02871.1"/>
    <property type="molecule type" value="Genomic_DNA"/>
</dbReference>
<dbReference type="SUPFAM" id="SSF46785">
    <property type="entry name" value="Winged helix' DNA-binding domain"/>
    <property type="match status" value="1"/>
</dbReference>
<comment type="caution">
    <text evidence="5">The sequence shown here is derived from an EMBL/GenBank/DDBJ whole genome shotgun (WGS) entry which is preliminary data.</text>
</comment>
<dbReference type="Gene3D" id="1.10.10.10">
    <property type="entry name" value="Winged helix-like DNA-binding domain superfamily/Winged helix DNA-binding domain"/>
    <property type="match status" value="1"/>
</dbReference>
<dbReference type="CDD" id="cd00038">
    <property type="entry name" value="CAP_ED"/>
    <property type="match status" value="1"/>
</dbReference>
<dbReference type="Pfam" id="PF13545">
    <property type="entry name" value="HTH_Crp_2"/>
    <property type="match status" value="1"/>
</dbReference>
<dbReference type="InterPro" id="IPR000595">
    <property type="entry name" value="cNMP-bd_dom"/>
</dbReference>
<evidence type="ECO:0000256" key="2">
    <source>
        <dbReference type="ARBA" id="ARBA00023125"/>
    </source>
</evidence>
<reference evidence="5 6" key="1">
    <citation type="submission" date="2016-12" db="EMBL/GenBank/DDBJ databases">
        <title>Draft genome sequences of strains Salinicola socius SMB35, Salinicola sp. MH3R3-1 and Chromohalobacter sp. SMB17 from the Verkhnekamsk potash mining region of Russia.</title>
        <authorList>
            <person name="Mavrodi D.V."/>
            <person name="Olsson B.E."/>
            <person name="Korsakova E.S."/>
            <person name="Pyankova A."/>
            <person name="Mavrodi O.V."/>
            <person name="Plotnikova E.G."/>
        </authorList>
    </citation>
    <scope>NUCLEOTIDE SEQUENCE [LARGE SCALE GENOMIC DNA]</scope>
    <source>
        <strain evidence="5 6">SMB35</strain>
    </source>
</reference>
<evidence type="ECO:0000313" key="5">
    <source>
        <dbReference type="EMBL" id="OLO02871.1"/>
    </source>
</evidence>
<sequence length="261" mass="28864">MSVAPPTSMTNQLLDCLPDNERSSVVEQCEAVELAFGSVLCESDHSFRYLYFPTTCFISLVTTLGGNHPLALGLMGNEGMLGATLVLGVNTASCRAVVQGPGAALRISTIGLHRILNNNQILQRTLKHYLYVQIAQLTQNAACAHFHDIEPRLARWLLMTQDRAHADHFHLTHEFLADMLGVRRSGVTLAAGTLQSRRLIRYRRGDITILDRQGLEMAACECYDLLLKDHARLFPSRTPLMLPAREGSRLESGQDETQAAP</sequence>
<dbReference type="InterPro" id="IPR018490">
    <property type="entry name" value="cNMP-bd_dom_sf"/>
</dbReference>
<dbReference type="InterPro" id="IPR036390">
    <property type="entry name" value="WH_DNA-bd_sf"/>
</dbReference>
<protein>
    <submittedName>
        <fullName evidence="5">Crp/Fnr family transcriptional regulator</fullName>
    </submittedName>
</protein>
<dbReference type="InterPro" id="IPR014710">
    <property type="entry name" value="RmlC-like_jellyroll"/>
</dbReference>
<evidence type="ECO:0000256" key="3">
    <source>
        <dbReference type="ARBA" id="ARBA00023163"/>
    </source>
</evidence>
<dbReference type="STRING" id="404433.BTW07_17230"/>
<keyword evidence="1" id="KW-0805">Transcription regulation</keyword>
<accession>A0A1Q8SN97</accession>
<keyword evidence="6" id="KW-1185">Reference proteome</keyword>
<dbReference type="InterPro" id="IPR012318">
    <property type="entry name" value="HTH_CRP"/>
</dbReference>
<dbReference type="AlphaFoldDB" id="A0A1Q8SN97"/>
<dbReference type="GO" id="GO:0005829">
    <property type="term" value="C:cytosol"/>
    <property type="evidence" value="ECO:0007669"/>
    <property type="project" value="TreeGrafter"/>
</dbReference>
<dbReference type="InterPro" id="IPR050397">
    <property type="entry name" value="Env_Response_Regulators"/>
</dbReference>
<dbReference type="Gene3D" id="2.60.120.10">
    <property type="entry name" value="Jelly Rolls"/>
    <property type="match status" value="1"/>
</dbReference>
<keyword evidence="3" id="KW-0804">Transcription</keyword>
<dbReference type="PANTHER" id="PTHR24567">
    <property type="entry name" value="CRP FAMILY TRANSCRIPTIONAL REGULATORY PROTEIN"/>
    <property type="match status" value="1"/>
</dbReference>
<dbReference type="GO" id="GO:0003677">
    <property type="term" value="F:DNA binding"/>
    <property type="evidence" value="ECO:0007669"/>
    <property type="project" value="UniProtKB-KW"/>
</dbReference>
<proteinExistence type="predicted"/>
<name>A0A1Q8SN97_9GAMM</name>
<feature type="domain" description="HTH crp-type" evidence="4">
    <location>
        <begin position="147"/>
        <end position="213"/>
    </location>
</feature>